<evidence type="ECO:0000313" key="6">
    <source>
        <dbReference type="EMBL" id="NKN33374.1"/>
    </source>
</evidence>
<dbReference type="InterPro" id="IPR029044">
    <property type="entry name" value="Nucleotide-diphossugar_trans"/>
</dbReference>
<dbReference type="RefSeq" id="WP_168668867.1">
    <property type="nucleotide sequence ID" value="NZ_JAAXKX010000011.1"/>
</dbReference>
<evidence type="ECO:0000259" key="5">
    <source>
        <dbReference type="Pfam" id="PF00535"/>
    </source>
</evidence>
<proteinExistence type="inferred from homology"/>
<keyword evidence="3" id="KW-0808">Transferase</keyword>
<dbReference type="PANTHER" id="PTHR43179">
    <property type="entry name" value="RHAMNOSYLTRANSFERASE WBBL"/>
    <property type="match status" value="1"/>
</dbReference>
<name>A0ABX1I8K6_9GAMM</name>
<sequence>MSTQQSRHYPSHPALEILICTHQRARLLTRALDSLETAARPADCPLGVFVVANACSDETPQVLAARAATPDTARLPLRWIVDPVPGKSHALNLALPQARAPLIAFVDDDHRLDPGYLLALVEAARAHPEAELFCGRILPDWDGSEPAWVHDQGPYRIYPLPVPRFDLGAAPHPVVPGSATPGGGNLAIRQGLFERIGPFRLELGPHGHDLGGAEDIEWVKRAVTDGAPLHYVPGMCQYHYVEANRLTLGYVLRKAYERSASTLRISPAAGQRRWPPRYMLRKVLGYGLRALFALGWPARRFYLTRLAAALGELKGFTQRRRGAGSTSPSGSDPDAPAR</sequence>
<feature type="domain" description="Glycosyltransferase 2-like" evidence="5">
    <location>
        <begin position="17"/>
        <end position="152"/>
    </location>
</feature>
<protein>
    <submittedName>
        <fullName evidence="6">Glycosyltransferase family 2 protein</fullName>
    </submittedName>
</protein>
<dbReference type="EMBL" id="JAAXKX010000011">
    <property type="protein sequence ID" value="NKN33374.1"/>
    <property type="molecule type" value="Genomic_DNA"/>
</dbReference>
<dbReference type="Proteomes" id="UP000740754">
    <property type="component" value="Unassembled WGS sequence"/>
</dbReference>
<reference evidence="6 7" key="1">
    <citation type="submission" date="2020-04" db="EMBL/GenBank/DDBJ databases">
        <title>Draft Whole-Genome sequence of Marichromatium bheemlicum DSM 18632, type strain.</title>
        <authorList>
            <person name="Kyndt J.A."/>
            <person name="Meyer T.E."/>
        </authorList>
    </citation>
    <scope>NUCLEOTIDE SEQUENCE [LARGE SCALE GENOMIC DNA]</scope>
    <source>
        <strain evidence="6 7">DSM 18632</strain>
    </source>
</reference>
<keyword evidence="7" id="KW-1185">Reference proteome</keyword>
<dbReference type="InterPro" id="IPR001173">
    <property type="entry name" value="Glyco_trans_2-like"/>
</dbReference>
<comment type="similarity">
    <text evidence="1">Belongs to the glycosyltransferase 2 family.</text>
</comment>
<dbReference type="Gene3D" id="3.90.550.10">
    <property type="entry name" value="Spore Coat Polysaccharide Biosynthesis Protein SpsA, Chain A"/>
    <property type="match status" value="1"/>
</dbReference>
<evidence type="ECO:0000256" key="4">
    <source>
        <dbReference type="SAM" id="MobiDB-lite"/>
    </source>
</evidence>
<comment type="caution">
    <text evidence="6">The sequence shown here is derived from an EMBL/GenBank/DDBJ whole genome shotgun (WGS) entry which is preliminary data.</text>
</comment>
<dbReference type="SUPFAM" id="SSF53448">
    <property type="entry name" value="Nucleotide-diphospho-sugar transferases"/>
    <property type="match status" value="1"/>
</dbReference>
<gene>
    <name evidence="6" type="ORF">HF203_09080</name>
</gene>
<organism evidence="6 7">
    <name type="scientific">Marichromatium bheemlicum</name>
    <dbReference type="NCBI Taxonomy" id="365339"/>
    <lineage>
        <taxon>Bacteria</taxon>
        <taxon>Pseudomonadati</taxon>
        <taxon>Pseudomonadota</taxon>
        <taxon>Gammaproteobacteria</taxon>
        <taxon>Chromatiales</taxon>
        <taxon>Chromatiaceae</taxon>
        <taxon>Marichromatium</taxon>
    </lineage>
</organism>
<dbReference type="Pfam" id="PF00535">
    <property type="entry name" value="Glycos_transf_2"/>
    <property type="match status" value="1"/>
</dbReference>
<accession>A0ABX1I8K6</accession>
<dbReference type="CDD" id="cd00761">
    <property type="entry name" value="Glyco_tranf_GTA_type"/>
    <property type="match status" value="1"/>
</dbReference>
<keyword evidence="2" id="KW-0328">Glycosyltransferase</keyword>
<evidence type="ECO:0000313" key="7">
    <source>
        <dbReference type="Proteomes" id="UP000740754"/>
    </source>
</evidence>
<feature type="region of interest" description="Disordered" evidence="4">
    <location>
        <begin position="319"/>
        <end position="338"/>
    </location>
</feature>
<evidence type="ECO:0000256" key="1">
    <source>
        <dbReference type="ARBA" id="ARBA00006739"/>
    </source>
</evidence>
<dbReference type="PANTHER" id="PTHR43179:SF12">
    <property type="entry name" value="GALACTOFURANOSYLTRANSFERASE GLFT2"/>
    <property type="match status" value="1"/>
</dbReference>
<evidence type="ECO:0000256" key="3">
    <source>
        <dbReference type="ARBA" id="ARBA00022679"/>
    </source>
</evidence>
<evidence type="ECO:0000256" key="2">
    <source>
        <dbReference type="ARBA" id="ARBA00022676"/>
    </source>
</evidence>